<dbReference type="Proteomes" id="UP000185744">
    <property type="component" value="Unassembled WGS sequence"/>
</dbReference>
<evidence type="ECO:0000313" key="1">
    <source>
        <dbReference type="EMBL" id="OKY78670.1"/>
    </source>
</evidence>
<dbReference type="AlphaFoldDB" id="A0A1Q6DWA6"/>
<dbReference type="InParanoid" id="A0A1Q6DWA6"/>
<sequence>MSLVKNELEERIDKLDQEAFETELLHEEIRAKLE</sequence>
<keyword evidence="2" id="KW-1185">Reference proteome</keyword>
<protein>
    <submittedName>
        <fullName evidence="1">Uncharacterized protein</fullName>
    </submittedName>
</protein>
<organism evidence="1 2">
    <name type="scientific">Methanohalarchaeum thermophilum</name>
    <dbReference type="NCBI Taxonomy" id="1903181"/>
    <lineage>
        <taxon>Archaea</taxon>
        <taxon>Methanobacteriati</taxon>
        <taxon>Methanobacteriota</taxon>
        <taxon>Methanonatronarchaeia</taxon>
        <taxon>Methanonatronarchaeales</taxon>
        <taxon>Methanonatronarchaeaceae</taxon>
        <taxon>Candidatus Methanohalarchaeum</taxon>
    </lineage>
</organism>
<proteinExistence type="predicted"/>
<evidence type="ECO:0000313" key="2">
    <source>
        <dbReference type="Proteomes" id="UP000185744"/>
    </source>
</evidence>
<reference evidence="1" key="1">
    <citation type="submission" date="2016-12" db="EMBL/GenBank/DDBJ databases">
        <title>Discovery of methanogenic haloarchaea.</title>
        <authorList>
            <person name="Sorokin D.Y."/>
            <person name="Makarova K.S."/>
            <person name="Abbas B."/>
            <person name="Ferrer M."/>
            <person name="Golyshin P.N."/>
        </authorList>
    </citation>
    <scope>NUCLEOTIDE SEQUENCE [LARGE SCALE GENOMIC DNA]</scope>
    <source>
        <strain evidence="1">HMET1</strain>
    </source>
</reference>
<comment type="caution">
    <text evidence="1">The sequence shown here is derived from an EMBL/GenBank/DDBJ whole genome shotgun (WGS) entry which is preliminary data.</text>
</comment>
<accession>A0A1Q6DWA6</accession>
<gene>
    <name evidence="1" type="ORF">BTN85_1167</name>
</gene>
<dbReference type="EMBL" id="MSDW01000001">
    <property type="protein sequence ID" value="OKY78670.1"/>
    <property type="molecule type" value="Genomic_DNA"/>
</dbReference>
<name>A0A1Q6DWA6_METT1</name>